<keyword evidence="5" id="KW-1185">Reference proteome</keyword>
<dbReference type="InterPro" id="IPR036331">
    <property type="entry name" value="Chagasin-like_sf"/>
</dbReference>
<dbReference type="SUPFAM" id="SSF141066">
    <property type="entry name" value="ICP-like"/>
    <property type="match status" value="1"/>
</dbReference>
<accession>A0ABX0I8F3</accession>
<dbReference type="RefSeq" id="WP_166077608.1">
    <property type="nucleotide sequence ID" value="NZ_JAAJBT010000006.1"/>
</dbReference>
<reference evidence="4 5" key="1">
    <citation type="submission" date="2020-02" db="EMBL/GenBank/DDBJ databases">
        <authorList>
            <person name="Chen W.-M."/>
        </authorList>
    </citation>
    <scope>NUCLEOTIDE SEQUENCE [LARGE SCALE GENOMIC DNA]</scope>
    <source>
        <strain evidence="4 5">KDG-16</strain>
    </source>
</reference>
<sequence>MMRKKAILVLLILSFVIFFFKLPNGTFRMLHKQYKLYNKECYHINVGETFEINLNENGSTGFINCWLNQNAIDIVEEINSEYVSDNNDKLIPGAGGVLTIKFKGIKRVLIQ</sequence>
<dbReference type="GO" id="GO:0030414">
    <property type="term" value="F:peptidase inhibitor activity"/>
    <property type="evidence" value="ECO:0007669"/>
    <property type="project" value="UniProtKB-KW"/>
</dbReference>
<dbReference type="Proteomes" id="UP000800984">
    <property type="component" value="Unassembled WGS sequence"/>
</dbReference>
<protein>
    <submittedName>
        <fullName evidence="4">Protease inhibitor I42 family protein</fullName>
    </submittedName>
</protein>
<evidence type="ECO:0000313" key="5">
    <source>
        <dbReference type="Proteomes" id="UP000800984"/>
    </source>
</evidence>
<dbReference type="Pfam" id="PF09394">
    <property type="entry name" value="Inhibitor_I42"/>
    <property type="match status" value="1"/>
</dbReference>
<proteinExistence type="predicted"/>
<comment type="caution">
    <text evidence="4">The sequence shown here is derived from an EMBL/GenBank/DDBJ whole genome shotgun (WGS) entry which is preliminary data.</text>
</comment>
<keyword evidence="2" id="KW-0789">Thiol protease inhibitor</keyword>
<evidence type="ECO:0000256" key="1">
    <source>
        <dbReference type="ARBA" id="ARBA00022690"/>
    </source>
</evidence>
<dbReference type="EMBL" id="JAAJBT010000006">
    <property type="protein sequence ID" value="NHM02488.1"/>
    <property type="molecule type" value="Genomic_DNA"/>
</dbReference>
<feature type="domain" description="Proteinase inhibitor I42 chagasin" evidence="3">
    <location>
        <begin position="44"/>
        <end position="106"/>
    </location>
</feature>
<dbReference type="InterPro" id="IPR018990">
    <property type="entry name" value="Prot_inh_I42_chagasin"/>
</dbReference>
<evidence type="ECO:0000256" key="2">
    <source>
        <dbReference type="ARBA" id="ARBA00022704"/>
    </source>
</evidence>
<organism evidence="4 5">
    <name type="scientific">Flavobacterium difficile</name>
    <dbReference type="NCBI Taxonomy" id="2709659"/>
    <lineage>
        <taxon>Bacteria</taxon>
        <taxon>Pseudomonadati</taxon>
        <taxon>Bacteroidota</taxon>
        <taxon>Flavobacteriia</taxon>
        <taxon>Flavobacteriales</taxon>
        <taxon>Flavobacteriaceae</taxon>
        <taxon>Flavobacterium</taxon>
    </lineage>
</organism>
<evidence type="ECO:0000313" key="4">
    <source>
        <dbReference type="EMBL" id="NHM02488.1"/>
    </source>
</evidence>
<name>A0ABX0I8F3_9FLAO</name>
<dbReference type="Gene3D" id="2.60.40.2020">
    <property type="match status" value="1"/>
</dbReference>
<gene>
    <name evidence="4" type="ORF">G4D72_10270</name>
</gene>
<evidence type="ECO:0000259" key="3">
    <source>
        <dbReference type="Pfam" id="PF09394"/>
    </source>
</evidence>
<keyword evidence="1 4" id="KW-0646">Protease inhibitor</keyword>